<dbReference type="RefSeq" id="WP_090115099.1">
    <property type="nucleotide sequence ID" value="NZ_FNAT01000013.1"/>
</dbReference>
<dbReference type="OrthoDB" id="8397679at2"/>
<proteinExistence type="predicted"/>
<dbReference type="EMBL" id="FNAT01000013">
    <property type="protein sequence ID" value="SDF40349.1"/>
    <property type="molecule type" value="Genomic_DNA"/>
</dbReference>
<keyword evidence="2" id="KW-1185">Reference proteome</keyword>
<evidence type="ECO:0000313" key="1">
    <source>
        <dbReference type="EMBL" id="SDF40349.1"/>
    </source>
</evidence>
<evidence type="ECO:0000313" key="2">
    <source>
        <dbReference type="Proteomes" id="UP000198922"/>
    </source>
</evidence>
<gene>
    <name evidence="1" type="ORF">SAMN04488567_0299</name>
</gene>
<name>A0A1G7KUD6_9RHOB</name>
<protein>
    <submittedName>
        <fullName evidence="1">Uncharacterized protein</fullName>
    </submittedName>
</protein>
<dbReference type="AlphaFoldDB" id="A0A1G7KUD6"/>
<reference evidence="2" key="1">
    <citation type="submission" date="2016-10" db="EMBL/GenBank/DDBJ databases">
        <authorList>
            <person name="Varghese N."/>
            <person name="Submissions S."/>
        </authorList>
    </citation>
    <scope>NUCLEOTIDE SEQUENCE [LARGE SCALE GENOMIC DNA]</scope>
    <source>
        <strain evidence="2">DSM 21424</strain>
    </source>
</reference>
<organism evidence="1 2">
    <name type="scientific">Limimaricola pyoseonensis</name>
    <dbReference type="NCBI Taxonomy" id="521013"/>
    <lineage>
        <taxon>Bacteria</taxon>
        <taxon>Pseudomonadati</taxon>
        <taxon>Pseudomonadota</taxon>
        <taxon>Alphaproteobacteria</taxon>
        <taxon>Rhodobacterales</taxon>
        <taxon>Paracoccaceae</taxon>
        <taxon>Limimaricola</taxon>
    </lineage>
</organism>
<accession>A0A1G7KUD6</accession>
<sequence>MDGTTVRDALLEAIGRGGGTGSLLVLDPAPIHSLWISGHLSLLIDLPLNVVILGSIRDLFASRQNCRKGREVSAFLDRHTPPLHLLRAGAAAGQELDDRQRRPEERLAALARLQASGAEEVATLQPPVFLLVTDGAAWRAAPGAGGIHAMDIRDLALVAQAAGLIGKAIEIAHAIELPGEVTAFG</sequence>
<dbReference type="Proteomes" id="UP000198922">
    <property type="component" value="Unassembled WGS sequence"/>
</dbReference>